<organism evidence="1 2">
    <name type="scientific">Periconia macrospinosa</name>
    <dbReference type="NCBI Taxonomy" id="97972"/>
    <lineage>
        <taxon>Eukaryota</taxon>
        <taxon>Fungi</taxon>
        <taxon>Dikarya</taxon>
        <taxon>Ascomycota</taxon>
        <taxon>Pezizomycotina</taxon>
        <taxon>Dothideomycetes</taxon>
        <taxon>Pleosporomycetidae</taxon>
        <taxon>Pleosporales</taxon>
        <taxon>Massarineae</taxon>
        <taxon>Periconiaceae</taxon>
        <taxon>Periconia</taxon>
    </lineage>
</organism>
<dbReference type="EMBL" id="KZ805310">
    <property type="protein sequence ID" value="PVI06227.1"/>
    <property type="molecule type" value="Genomic_DNA"/>
</dbReference>
<name>A0A2V1E6Q2_9PLEO</name>
<gene>
    <name evidence="1" type="ORF">DM02DRAFT_650129</name>
</gene>
<keyword evidence="2" id="KW-1185">Reference proteome</keyword>
<evidence type="ECO:0000313" key="1">
    <source>
        <dbReference type="EMBL" id="PVI06227.1"/>
    </source>
</evidence>
<sequence>MHGHRPPSSTVNRQRSTQLCSAYFLFFCSPTPSSPRHSPAARLSLPFSPLLNIPLPNCRYHAFAPPSHSLFLAPLPPEPAAVTETLSSAPADIARFLFSLLLFTAIATYSRLQLSIHLWFSASSVQKHDLVDTRRLPPINDEDAASAH</sequence>
<accession>A0A2V1E6Q2</accession>
<reference evidence="1 2" key="1">
    <citation type="journal article" date="2018" name="Sci. Rep.">
        <title>Comparative genomics provides insights into the lifestyle and reveals functional heterogeneity of dark septate endophytic fungi.</title>
        <authorList>
            <person name="Knapp D.G."/>
            <person name="Nemeth J.B."/>
            <person name="Barry K."/>
            <person name="Hainaut M."/>
            <person name="Henrissat B."/>
            <person name="Johnson J."/>
            <person name="Kuo A."/>
            <person name="Lim J.H.P."/>
            <person name="Lipzen A."/>
            <person name="Nolan M."/>
            <person name="Ohm R.A."/>
            <person name="Tamas L."/>
            <person name="Grigoriev I.V."/>
            <person name="Spatafora J.W."/>
            <person name="Nagy L.G."/>
            <person name="Kovacs G.M."/>
        </authorList>
    </citation>
    <scope>NUCLEOTIDE SEQUENCE [LARGE SCALE GENOMIC DNA]</scope>
    <source>
        <strain evidence="1 2">DSE2036</strain>
    </source>
</reference>
<protein>
    <submittedName>
        <fullName evidence="1">Uncharacterized protein</fullName>
    </submittedName>
</protein>
<evidence type="ECO:0000313" key="2">
    <source>
        <dbReference type="Proteomes" id="UP000244855"/>
    </source>
</evidence>
<proteinExistence type="predicted"/>
<dbReference type="Proteomes" id="UP000244855">
    <property type="component" value="Unassembled WGS sequence"/>
</dbReference>
<dbReference type="AlphaFoldDB" id="A0A2V1E6Q2"/>